<protein>
    <submittedName>
        <fullName evidence="1">Uncharacterized protein</fullName>
    </submittedName>
</protein>
<keyword evidence="2" id="KW-1185">Reference proteome</keyword>
<accession>A0A9Q0ZNJ6</accession>
<name>A0A9Q0ZNJ6_SALPP</name>
<dbReference type="Proteomes" id="UP001151532">
    <property type="component" value="Chromosome 7"/>
</dbReference>
<evidence type="ECO:0000313" key="2">
    <source>
        <dbReference type="Proteomes" id="UP001151532"/>
    </source>
</evidence>
<sequence length="110" mass="13222">MYQPNHLCLWMMLKFLQLRCPLRKKFWRNHCQHDQGKQLQQRCSLVELLAILDDSCRSGLHLSLYSTKSFQLDKYLQLQSCWFVFAIAIIPIKRVHSCKFILWITYLVFG</sequence>
<gene>
    <name evidence="1" type="ORF">OIU79_000942</name>
</gene>
<evidence type="ECO:0000313" key="1">
    <source>
        <dbReference type="EMBL" id="KAJ6740922.1"/>
    </source>
</evidence>
<dbReference type="EMBL" id="JAPFFK010000010">
    <property type="protein sequence ID" value="KAJ6740922.1"/>
    <property type="molecule type" value="Genomic_DNA"/>
</dbReference>
<reference evidence="1" key="2">
    <citation type="journal article" date="2023" name="Int. J. Mol. Sci.">
        <title>De Novo Assembly and Annotation of 11 Diverse Shrub Willow (Salix) Genomes Reveals Novel Gene Organization in Sex-Linked Regions.</title>
        <authorList>
            <person name="Hyden B."/>
            <person name="Feng K."/>
            <person name="Yates T.B."/>
            <person name="Jawdy S."/>
            <person name="Cereghino C."/>
            <person name="Smart L.B."/>
            <person name="Muchero W."/>
        </authorList>
    </citation>
    <scope>NUCLEOTIDE SEQUENCE</scope>
    <source>
        <tissue evidence="1">Shoot tip</tissue>
    </source>
</reference>
<organism evidence="1 2">
    <name type="scientific">Salix purpurea</name>
    <name type="common">Purple osier willow</name>
    <dbReference type="NCBI Taxonomy" id="77065"/>
    <lineage>
        <taxon>Eukaryota</taxon>
        <taxon>Viridiplantae</taxon>
        <taxon>Streptophyta</taxon>
        <taxon>Embryophyta</taxon>
        <taxon>Tracheophyta</taxon>
        <taxon>Spermatophyta</taxon>
        <taxon>Magnoliopsida</taxon>
        <taxon>eudicotyledons</taxon>
        <taxon>Gunneridae</taxon>
        <taxon>Pentapetalae</taxon>
        <taxon>rosids</taxon>
        <taxon>fabids</taxon>
        <taxon>Malpighiales</taxon>
        <taxon>Salicaceae</taxon>
        <taxon>Saliceae</taxon>
        <taxon>Salix</taxon>
    </lineage>
</organism>
<comment type="caution">
    <text evidence="1">The sequence shown here is derived from an EMBL/GenBank/DDBJ whole genome shotgun (WGS) entry which is preliminary data.</text>
</comment>
<reference evidence="1" key="1">
    <citation type="submission" date="2022-11" db="EMBL/GenBank/DDBJ databases">
        <authorList>
            <person name="Hyden B.L."/>
            <person name="Feng K."/>
            <person name="Yates T."/>
            <person name="Jawdy S."/>
            <person name="Smart L.B."/>
            <person name="Muchero W."/>
        </authorList>
    </citation>
    <scope>NUCLEOTIDE SEQUENCE</scope>
    <source>
        <tissue evidence="1">Shoot tip</tissue>
    </source>
</reference>
<dbReference type="AlphaFoldDB" id="A0A9Q0ZNJ6"/>
<proteinExistence type="predicted"/>